<dbReference type="InterPro" id="IPR051363">
    <property type="entry name" value="RLR_Helicase"/>
</dbReference>
<reference evidence="4" key="1">
    <citation type="journal article" date="2012" name="Nat. Biotechnol.">
        <title>Draft genome sequence of pigeonpea (Cajanus cajan), an orphan legume crop of resource-poor farmers.</title>
        <authorList>
            <person name="Varshney R.K."/>
            <person name="Chen W."/>
            <person name="Li Y."/>
            <person name="Bharti A.K."/>
            <person name="Saxena R.K."/>
            <person name="Schlueter J.A."/>
            <person name="Donoghue M.T."/>
            <person name="Azam S."/>
            <person name="Fan G."/>
            <person name="Whaley A.M."/>
            <person name="Farmer A.D."/>
            <person name="Sheridan J."/>
            <person name="Iwata A."/>
            <person name="Tuteja R."/>
            <person name="Penmetsa R.V."/>
            <person name="Wu W."/>
            <person name="Upadhyaya H.D."/>
            <person name="Yang S.P."/>
            <person name="Shah T."/>
            <person name="Saxena K.B."/>
            <person name="Michael T."/>
            <person name="McCombie W.R."/>
            <person name="Yang B."/>
            <person name="Zhang G."/>
            <person name="Yang H."/>
            <person name="Wang J."/>
            <person name="Spillane C."/>
            <person name="Cook D.R."/>
            <person name="May G.D."/>
            <person name="Xu X."/>
            <person name="Jackson S.A."/>
        </authorList>
    </citation>
    <scope>NUCLEOTIDE SEQUENCE [LARGE SCALE GENOMIC DNA]</scope>
</reference>
<evidence type="ECO:0000313" key="5">
    <source>
        <dbReference type="Proteomes" id="UP000075243"/>
    </source>
</evidence>
<name>A0A151SBT0_CAJCA</name>
<keyword evidence="1" id="KW-0175">Coiled coil</keyword>
<dbReference type="GO" id="GO:0016787">
    <property type="term" value="F:hydrolase activity"/>
    <property type="evidence" value="ECO:0007669"/>
    <property type="project" value="InterPro"/>
</dbReference>
<feature type="region of interest" description="Disordered" evidence="2">
    <location>
        <begin position="336"/>
        <end position="355"/>
    </location>
</feature>
<keyword evidence="5" id="KW-1185">Reference proteome</keyword>
<dbReference type="Pfam" id="PF04851">
    <property type="entry name" value="ResIII"/>
    <property type="match status" value="1"/>
</dbReference>
<feature type="compositionally biased region" description="Pro residues" evidence="2">
    <location>
        <begin position="413"/>
        <end position="433"/>
    </location>
</feature>
<dbReference type="GO" id="GO:0005524">
    <property type="term" value="F:ATP binding"/>
    <property type="evidence" value="ECO:0007669"/>
    <property type="project" value="InterPro"/>
</dbReference>
<dbReference type="STRING" id="3821.A0A151SBT0"/>
<dbReference type="Gene3D" id="3.40.50.300">
    <property type="entry name" value="P-loop containing nucleotide triphosphate hydrolases"/>
    <property type="match status" value="2"/>
</dbReference>
<evidence type="ECO:0000259" key="3">
    <source>
        <dbReference type="Pfam" id="PF04851"/>
    </source>
</evidence>
<evidence type="ECO:0000256" key="2">
    <source>
        <dbReference type="SAM" id="MobiDB-lite"/>
    </source>
</evidence>
<dbReference type="Proteomes" id="UP000075243">
    <property type="component" value="Unassembled WGS sequence"/>
</dbReference>
<dbReference type="AlphaFoldDB" id="A0A151SBT0"/>
<feature type="region of interest" description="Disordered" evidence="2">
    <location>
        <begin position="385"/>
        <end position="433"/>
    </location>
</feature>
<gene>
    <name evidence="4" type="ORF">KK1_025969</name>
</gene>
<feature type="coiled-coil region" evidence="1">
    <location>
        <begin position="262"/>
        <end position="289"/>
    </location>
</feature>
<dbReference type="Gramene" id="C.cajan_25535.t">
    <property type="protein sequence ID" value="C.cajan_25535.t"/>
    <property type="gene ID" value="C.cajan_25535"/>
</dbReference>
<dbReference type="PANTHER" id="PTHR14074:SF16">
    <property type="entry name" value="ANTIVIRAL INNATE IMMUNE RESPONSE RECEPTOR RIG-I"/>
    <property type="match status" value="1"/>
</dbReference>
<dbReference type="GO" id="GO:0003677">
    <property type="term" value="F:DNA binding"/>
    <property type="evidence" value="ECO:0007669"/>
    <property type="project" value="InterPro"/>
</dbReference>
<dbReference type="PANTHER" id="PTHR14074">
    <property type="entry name" value="HELICASE WITH DEATH DOMAIN-RELATED"/>
    <property type="match status" value="1"/>
</dbReference>
<proteinExistence type="predicted"/>
<feature type="compositionally biased region" description="Pro residues" evidence="2">
    <location>
        <begin position="391"/>
        <end position="403"/>
    </location>
</feature>
<dbReference type="SUPFAM" id="SSF52540">
    <property type="entry name" value="P-loop containing nucleoside triphosphate hydrolases"/>
    <property type="match status" value="1"/>
</dbReference>
<protein>
    <submittedName>
        <fullName evidence="4">Endoribonuclease Dicer isogeny 3a</fullName>
    </submittedName>
</protein>
<dbReference type="EMBL" id="KQ483427">
    <property type="protein sequence ID" value="KYP52228.1"/>
    <property type="molecule type" value="Genomic_DNA"/>
</dbReference>
<dbReference type="InterPro" id="IPR027417">
    <property type="entry name" value="P-loop_NTPase"/>
</dbReference>
<feature type="compositionally biased region" description="Low complexity" evidence="2">
    <location>
        <begin position="343"/>
        <end position="352"/>
    </location>
</feature>
<evidence type="ECO:0000313" key="4">
    <source>
        <dbReference type="EMBL" id="KYP52228.1"/>
    </source>
</evidence>
<feature type="domain" description="Helicase/UvrB N-terminal" evidence="3">
    <location>
        <begin position="128"/>
        <end position="197"/>
    </location>
</feature>
<dbReference type="InterPro" id="IPR006935">
    <property type="entry name" value="Helicase/UvrB_N"/>
</dbReference>
<accession>A0A151SBT0</accession>
<organism evidence="4 5">
    <name type="scientific">Cajanus cajan</name>
    <name type="common">Pigeon pea</name>
    <name type="synonym">Cajanus indicus</name>
    <dbReference type="NCBI Taxonomy" id="3821"/>
    <lineage>
        <taxon>Eukaryota</taxon>
        <taxon>Viridiplantae</taxon>
        <taxon>Streptophyta</taxon>
        <taxon>Embryophyta</taxon>
        <taxon>Tracheophyta</taxon>
        <taxon>Spermatophyta</taxon>
        <taxon>Magnoliopsida</taxon>
        <taxon>eudicotyledons</taxon>
        <taxon>Gunneridae</taxon>
        <taxon>Pentapetalae</taxon>
        <taxon>rosids</taxon>
        <taxon>fabids</taxon>
        <taxon>Fabales</taxon>
        <taxon>Fabaceae</taxon>
        <taxon>Papilionoideae</taxon>
        <taxon>50 kb inversion clade</taxon>
        <taxon>NPAAA clade</taxon>
        <taxon>indigoferoid/millettioid clade</taxon>
        <taxon>Phaseoleae</taxon>
        <taxon>Cajanus</taxon>
    </lineage>
</organism>
<dbReference type="GO" id="GO:0005737">
    <property type="term" value="C:cytoplasm"/>
    <property type="evidence" value="ECO:0007669"/>
    <property type="project" value="TreeGrafter"/>
</dbReference>
<evidence type="ECO:0000256" key="1">
    <source>
        <dbReference type="SAM" id="Coils"/>
    </source>
</evidence>
<sequence length="433" mass="49097">MFCIGLAYDRCRNENLILPLSLFSNPRPRRRYCRHRRPRPPPPQHNHLLRALLHCTRHKDLRKGRALHALIRRTSSISATYPREHALSLYAKFGHIAKATLVFHTITHKDAVSWNSLINAFSQQQSHATSLHAVLVMTPQVLLNALRKAFLRIEMISLIIIDECHRAIGNHPYTQIIKEFYHQADEKPKNFAMTASPVGEKGWTKPICIGRHAFGDQGVWQLWPTHGIVGCTQPRRVAAMSVAKRVSEEMDTELGSFPLAWIKRHYGEKKDTRKELNNVNQNLNTFMKQRSSNESLRNLDEAKDKEHKVIIIMRILVMRLKGSVGPYICVANKAKYGGERPSKQPSQSKPSSIVPKALRIEVQDTLSDLNDVPLIHYLTCTSNSSVEILPNPSPTSQPQPTKPSIPITQQKPPSKPQPTPSPPFVRPPTQPQP</sequence>